<feature type="compositionally biased region" description="Polar residues" evidence="1">
    <location>
        <begin position="178"/>
        <end position="189"/>
    </location>
</feature>
<feature type="transmembrane region" description="Helical" evidence="2">
    <location>
        <begin position="12"/>
        <end position="35"/>
    </location>
</feature>
<keyword evidence="2" id="KW-0812">Transmembrane</keyword>
<evidence type="ECO:0000256" key="2">
    <source>
        <dbReference type="SAM" id="Phobius"/>
    </source>
</evidence>
<dbReference type="EMBL" id="JAUEPT010000043">
    <property type="protein sequence ID" value="KAK0438378.1"/>
    <property type="molecule type" value="Genomic_DNA"/>
</dbReference>
<dbReference type="AlphaFoldDB" id="A0AA39MLK9"/>
<keyword evidence="2" id="KW-0472">Membrane</keyword>
<proteinExistence type="predicted"/>
<evidence type="ECO:0000313" key="4">
    <source>
        <dbReference type="Proteomes" id="UP001175226"/>
    </source>
</evidence>
<reference evidence="3" key="1">
    <citation type="submission" date="2023-06" db="EMBL/GenBank/DDBJ databases">
        <authorList>
            <consortium name="Lawrence Berkeley National Laboratory"/>
            <person name="Ahrendt S."/>
            <person name="Sahu N."/>
            <person name="Indic B."/>
            <person name="Wong-Bajracharya J."/>
            <person name="Merenyi Z."/>
            <person name="Ke H.-M."/>
            <person name="Monk M."/>
            <person name="Kocsube S."/>
            <person name="Drula E."/>
            <person name="Lipzen A."/>
            <person name="Balint B."/>
            <person name="Henrissat B."/>
            <person name="Andreopoulos B."/>
            <person name="Martin F.M."/>
            <person name="Harder C.B."/>
            <person name="Rigling D."/>
            <person name="Ford K.L."/>
            <person name="Foster G.D."/>
            <person name="Pangilinan J."/>
            <person name="Papanicolaou A."/>
            <person name="Barry K."/>
            <person name="LaButti K."/>
            <person name="Viragh M."/>
            <person name="Koriabine M."/>
            <person name="Yan M."/>
            <person name="Riley R."/>
            <person name="Champramary S."/>
            <person name="Plett K.L."/>
            <person name="Tsai I.J."/>
            <person name="Slot J."/>
            <person name="Sipos G."/>
            <person name="Plett J."/>
            <person name="Nagy L.G."/>
            <person name="Grigoriev I.V."/>
        </authorList>
    </citation>
    <scope>NUCLEOTIDE SEQUENCE</scope>
    <source>
        <strain evidence="3">FPL87.14</strain>
    </source>
</reference>
<feature type="compositionally biased region" description="Polar residues" evidence="1">
    <location>
        <begin position="143"/>
        <end position="155"/>
    </location>
</feature>
<gene>
    <name evidence="3" type="ORF">EV421DRAFT_1738437</name>
</gene>
<protein>
    <submittedName>
        <fullName evidence="3">Uncharacterized protein</fullName>
    </submittedName>
</protein>
<name>A0AA39MLK9_9AGAR</name>
<feature type="region of interest" description="Disordered" evidence="1">
    <location>
        <begin position="124"/>
        <end position="224"/>
    </location>
</feature>
<comment type="caution">
    <text evidence="3">The sequence shown here is derived from an EMBL/GenBank/DDBJ whole genome shotgun (WGS) entry which is preliminary data.</text>
</comment>
<keyword evidence="2" id="KW-1133">Transmembrane helix</keyword>
<accession>A0AA39MLK9</accession>
<feature type="compositionally biased region" description="Low complexity" evidence="1">
    <location>
        <begin position="209"/>
        <end position="224"/>
    </location>
</feature>
<organism evidence="3 4">
    <name type="scientific">Armillaria borealis</name>
    <dbReference type="NCBI Taxonomy" id="47425"/>
    <lineage>
        <taxon>Eukaryota</taxon>
        <taxon>Fungi</taxon>
        <taxon>Dikarya</taxon>
        <taxon>Basidiomycota</taxon>
        <taxon>Agaricomycotina</taxon>
        <taxon>Agaricomycetes</taxon>
        <taxon>Agaricomycetidae</taxon>
        <taxon>Agaricales</taxon>
        <taxon>Marasmiineae</taxon>
        <taxon>Physalacriaceae</taxon>
        <taxon>Armillaria</taxon>
    </lineage>
</organism>
<dbReference type="Proteomes" id="UP001175226">
    <property type="component" value="Unassembled WGS sequence"/>
</dbReference>
<evidence type="ECO:0000256" key="1">
    <source>
        <dbReference type="SAM" id="MobiDB-lite"/>
    </source>
</evidence>
<keyword evidence="4" id="KW-1185">Reference proteome</keyword>
<evidence type="ECO:0000313" key="3">
    <source>
        <dbReference type="EMBL" id="KAK0438378.1"/>
    </source>
</evidence>
<sequence length="224" mass="24613">MQITPDFSTCTLATLTASILGVTSLLTIFLLYWTYKYEIGRYIRRLFEYAPRFPTYSFYPHPYLQRLISPNEWNTPGPSDWDTLPTLTIRSGTLPWIDLSMSSGSISTAVPISDVAHIPDVVREDDVSSQGTDSGPAEFTPRTRPQSSDGNAESSNPPPREFTPIPYNLTVNPEPYSQEHSPAPTNYTHEPSPVPMVHIWHVTNGIPGGTSPLPSTSGSSNGSG</sequence>